<dbReference type="Pfam" id="PF07435">
    <property type="entry name" value="YycH"/>
    <property type="match status" value="1"/>
</dbReference>
<protein>
    <submittedName>
        <fullName evidence="2">Transcriptional regulator</fullName>
    </submittedName>
</protein>
<name>A0A3M8P9Q0_9BACL</name>
<dbReference type="EMBL" id="RIAX01000004">
    <property type="protein sequence ID" value="RNF39914.1"/>
    <property type="molecule type" value="Genomic_DNA"/>
</dbReference>
<dbReference type="Gene3D" id="3.30.310.160">
    <property type="entry name" value="YycH protein, domain 2"/>
    <property type="match status" value="1"/>
</dbReference>
<feature type="domain" description="Regulatory protein YycH" evidence="1">
    <location>
        <begin position="5"/>
        <end position="429"/>
    </location>
</feature>
<proteinExistence type="predicted"/>
<dbReference type="CDD" id="cd15787">
    <property type="entry name" value="YycH_N"/>
    <property type="match status" value="1"/>
</dbReference>
<dbReference type="InterPro" id="IPR042274">
    <property type="entry name" value="YycH/YycI_2"/>
</dbReference>
<comment type="caution">
    <text evidence="2">The sequence shown here is derived from an EMBL/GenBank/DDBJ whole genome shotgun (WGS) entry which is preliminary data.</text>
</comment>
<dbReference type="Proteomes" id="UP000275473">
    <property type="component" value="Unassembled WGS sequence"/>
</dbReference>
<keyword evidence="3" id="KW-1185">Reference proteome</keyword>
<evidence type="ECO:0000259" key="1">
    <source>
        <dbReference type="Pfam" id="PF07435"/>
    </source>
</evidence>
<sequence length="441" mass="49510">MKYIEQIKSIILFLLILLSLALTFTIWNFTPSFEELESATPVEVSIGESKSAEEVIKPIKVLYHSFDVVTGTTEQEKIDALVTLMGEWQIRDITQVEEGASPTVLSSYMHGPNRTVLYYPGTVPFPVFDVILQIDENTIPEASFDRVVIERGTDERSPLTAYFINSTSGGVYQGIVAAEELEEFQDLIVQALDYESYITDDAIGVLPIYVPENGTEEVAYSYLMEEIASRSFRNGLFDDPANVQSTGDILDEEYTDDSAVMRLDDEDKMLTYIQPRAETTDPAIPSDLLFDTVNFVNEHGGWTNDYRYFGVNALNQQIDYRLFVSNKPVFSDTTATKMELTWGADAGVEQIFSYRRPYYLLESAVETNTVELASGEVILSGISRLENLDPSSVTDIIQAYELTRNDADQLIQIQPMWYVKVSGTWQPLTSETLGGSQLGLE</sequence>
<dbReference type="Gene3D" id="3.10.450.310">
    <property type="match status" value="1"/>
</dbReference>
<evidence type="ECO:0000313" key="2">
    <source>
        <dbReference type="EMBL" id="RNF39914.1"/>
    </source>
</evidence>
<evidence type="ECO:0000313" key="3">
    <source>
        <dbReference type="Proteomes" id="UP000275473"/>
    </source>
</evidence>
<gene>
    <name evidence="2" type="ORF">EEX84_08110</name>
</gene>
<dbReference type="AlphaFoldDB" id="A0A3M8P9Q0"/>
<organism evidence="2 3">
    <name type="scientific">Planococcus salinus</name>
    <dbReference type="NCBI Taxonomy" id="1848460"/>
    <lineage>
        <taxon>Bacteria</taxon>
        <taxon>Bacillati</taxon>
        <taxon>Bacillota</taxon>
        <taxon>Bacilli</taxon>
        <taxon>Bacillales</taxon>
        <taxon>Caryophanaceae</taxon>
        <taxon>Planococcus</taxon>
    </lineage>
</organism>
<accession>A0A3M8P9Q0</accession>
<reference evidence="2 3" key="1">
    <citation type="journal article" date="2018" name="Int. J. Syst. Evol. Microbiol.">
        <title>Planococcus salinus sp. nov., a moderately halophilic bacterium isolated from a saline-alkali soil.</title>
        <authorList>
            <person name="Gan L."/>
        </authorList>
    </citation>
    <scope>NUCLEOTIDE SEQUENCE [LARGE SCALE GENOMIC DNA]</scope>
    <source>
        <strain evidence="2 3">LCB217</strain>
    </source>
</reference>
<dbReference type="InterPro" id="IPR009996">
    <property type="entry name" value="YycH"/>
</dbReference>
<dbReference type="RefSeq" id="WP_123165109.1">
    <property type="nucleotide sequence ID" value="NZ_RIAX01000004.1"/>
</dbReference>
<dbReference type="OrthoDB" id="2382185at2"/>